<evidence type="ECO:0000256" key="1">
    <source>
        <dbReference type="ARBA" id="ARBA00004123"/>
    </source>
</evidence>
<comment type="subcellular location">
    <subcellularLocation>
        <location evidence="1">Nucleus</location>
    </subcellularLocation>
</comment>
<evidence type="ECO:0000256" key="2">
    <source>
        <dbReference type="ARBA" id="ARBA00022723"/>
    </source>
</evidence>
<evidence type="ECO:0000256" key="6">
    <source>
        <dbReference type="SAM" id="MobiDB-lite"/>
    </source>
</evidence>
<evidence type="ECO:0000313" key="8">
    <source>
        <dbReference type="Proteomes" id="UP000691718"/>
    </source>
</evidence>
<evidence type="ECO:0000313" key="7">
    <source>
        <dbReference type="EMBL" id="CAG5011891.1"/>
    </source>
</evidence>
<evidence type="ECO:0000256" key="4">
    <source>
        <dbReference type="ARBA" id="ARBA00022833"/>
    </source>
</evidence>
<dbReference type="GO" id="GO:0008270">
    <property type="term" value="F:zinc ion binding"/>
    <property type="evidence" value="ECO:0007669"/>
    <property type="project" value="UniProtKB-KW"/>
</dbReference>
<evidence type="ECO:0000256" key="3">
    <source>
        <dbReference type="ARBA" id="ARBA00022771"/>
    </source>
</evidence>
<keyword evidence="8" id="KW-1185">Reference proteome</keyword>
<sequence>MLQHLITCLKTPKSLKDSMNTIKDSSSKTEKPELPEINNSLPSASSSANSTMNTEFQDSNDHDDIKIKLARAIFVTGMPLSMVQHPLWIQFFEKLQLNFKIPSRKTVATKYLDKIYREMRLELNEELNACTYTFSAMAGLI</sequence>
<proteinExistence type="predicted"/>
<dbReference type="InterPro" id="IPR052035">
    <property type="entry name" value="ZnF_BED_domain_contain"/>
</dbReference>
<keyword evidence="4" id="KW-0862">Zinc</keyword>
<gene>
    <name evidence="7" type="ORF">PAPOLLO_LOCUS15677</name>
</gene>
<accession>A0A8S3XFV2</accession>
<dbReference type="Proteomes" id="UP000691718">
    <property type="component" value="Unassembled WGS sequence"/>
</dbReference>
<dbReference type="EMBL" id="CAJQZP010001037">
    <property type="protein sequence ID" value="CAG5011891.1"/>
    <property type="molecule type" value="Genomic_DNA"/>
</dbReference>
<keyword evidence="3" id="KW-0863">Zinc-finger</keyword>
<dbReference type="AlphaFoldDB" id="A0A8S3XFV2"/>
<reference evidence="7" key="1">
    <citation type="submission" date="2021-04" db="EMBL/GenBank/DDBJ databases">
        <authorList>
            <person name="Tunstrom K."/>
        </authorList>
    </citation>
    <scope>NUCLEOTIDE SEQUENCE</scope>
</reference>
<dbReference type="PANTHER" id="PTHR46481:SF10">
    <property type="entry name" value="ZINC FINGER BED DOMAIN-CONTAINING PROTEIN 39"/>
    <property type="match status" value="1"/>
</dbReference>
<name>A0A8S3XFV2_PARAO</name>
<feature type="region of interest" description="Disordered" evidence="6">
    <location>
        <begin position="17"/>
        <end position="59"/>
    </location>
</feature>
<keyword evidence="5" id="KW-0539">Nucleus</keyword>
<feature type="compositionally biased region" description="Basic and acidic residues" evidence="6">
    <location>
        <begin position="25"/>
        <end position="34"/>
    </location>
</feature>
<dbReference type="GO" id="GO:0005634">
    <property type="term" value="C:nucleus"/>
    <property type="evidence" value="ECO:0007669"/>
    <property type="project" value="UniProtKB-SubCell"/>
</dbReference>
<evidence type="ECO:0000256" key="5">
    <source>
        <dbReference type="ARBA" id="ARBA00023242"/>
    </source>
</evidence>
<feature type="compositionally biased region" description="Low complexity" evidence="6">
    <location>
        <begin position="38"/>
        <end position="50"/>
    </location>
</feature>
<protein>
    <submittedName>
        <fullName evidence="7">(apollo) hypothetical protein</fullName>
    </submittedName>
</protein>
<organism evidence="7 8">
    <name type="scientific">Parnassius apollo</name>
    <name type="common">Apollo butterfly</name>
    <name type="synonym">Papilio apollo</name>
    <dbReference type="NCBI Taxonomy" id="110799"/>
    <lineage>
        <taxon>Eukaryota</taxon>
        <taxon>Metazoa</taxon>
        <taxon>Ecdysozoa</taxon>
        <taxon>Arthropoda</taxon>
        <taxon>Hexapoda</taxon>
        <taxon>Insecta</taxon>
        <taxon>Pterygota</taxon>
        <taxon>Neoptera</taxon>
        <taxon>Endopterygota</taxon>
        <taxon>Lepidoptera</taxon>
        <taxon>Glossata</taxon>
        <taxon>Ditrysia</taxon>
        <taxon>Papilionoidea</taxon>
        <taxon>Papilionidae</taxon>
        <taxon>Parnassiinae</taxon>
        <taxon>Parnassini</taxon>
        <taxon>Parnassius</taxon>
        <taxon>Parnassius</taxon>
    </lineage>
</organism>
<dbReference type="PANTHER" id="PTHR46481">
    <property type="entry name" value="ZINC FINGER BED DOMAIN-CONTAINING PROTEIN 4"/>
    <property type="match status" value="1"/>
</dbReference>
<dbReference type="OrthoDB" id="7488842at2759"/>
<keyword evidence="2" id="KW-0479">Metal-binding</keyword>
<comment type="caution">
    <text evidence="7">The sequence shown here is derived from an EMBL/GenBank/DDBJ whole genome shotgun (WGS) entry which is preliminary data.</text>
</comment>